<keyword evidence="5" id="KW-0653">Protein transport</keyword>
<evidence type="ECO:0000256" key="5">
    <source>
        <dbReference type="ARBA" id="ARBA00022927"/>
    </source>
</evidence>
<dbReference type="InterPro" id="IPR048361">
    <property type="entry name" value="Vps52_C"/>
</dbReference>
<dbReference type="InterPro" id="IPR048319">
    <property type="entry name" value="Vps52_CC"/>
</dbReference>
<dbReference type="GO" id="GO:0005829">
    <property type="term" value="C:cytosol"/>
    <property type="evidence" value="ECO:0007669"/>
    <property type="project" value="GOC"/>
</dbReference>
<evidence type="ECO:0000256" key="3">
    <source>
        <dbReference type="ARBA" id="ARBA00017083"/>
    </source>
</evidence>
<evidence type="ECO:0000256" key="6">
    <source>
        <dbReference type="ARBA" id="ARBA00023034"/>
    </source>
</evidence>
<dbReference type="Pfam" id="PF04129">
    <property type="entry name" value="Vps52_CC"/>
    <property type="match status" value="1"/>
</dbReference>
<dbReference type="Proteomes" id="UP001153620">
    <property type="component" value="Chromosome 1"/>
</dbReference>
<dbReference type="EMBL" id="OU895877">
    <property type="protein sequence ID" value="CAG9797044.1"/>
    <property type="molecule type" value="Genomic_DNA"/>
</dbReference>
<sequence>MTQIAKEGVSEHLGYDESLNEVLQSGKDLREHSKEIEKELKIVSNKSIHGYIQQAENIAKLHNQIGTCDNILQNMENMLTNFQQVLNNISSEITILQKKSVNMSQQLTNRCVVKNQLYQFIEDMAIPEEMIKCIMESSVTDKDFLKHLNELNHKLSMVKELNFKESKSAEDVELVLEKLKLKAMSKLRGYLLEQIYKLRIPMTNYQVHQNAMLKYKFFFEFILLNERHVAEEICSEYVDTMSKIYYSYFKSYSTRLNALKFEEAVTKDDLMGIEDTASKGSLFVKTTSLKQKSTVFTIGNRGDILTSELEAPIIIPHAQQKTRYPFEALFRSEQYALVDNACREYLFITEFYLVRGNQAQELFNQIMGKTMSLMMKNLETYIVDCFDTISLFLCIQLILRYQIMCHKRCTAVLDKYWETLQTALWPRFEYLFRLNIQSIRDCDPTKFRIKETGPHYITRRYGEFSAAIVGITENFPNETVSRLLLELQNEVECFMLRMAGAIFPQRKEQLIYLINNYDLILGILQERTRDNTKEAESFREQLSSKSNEYVEEILSPHIGGIIHFVKECEKDNADDLKRHDRRALALVQNFSLNWKKAIEDLNREVLLSFPSLVTGQSLLQLALAQIVHYYNRFHKLLSPSVRSELVNIHLIMVEIKKYKSNY</sequence>
<dbReference type="AlphaFoldDB" id="A0A9N9RHL8"/>
<keyword evidence="10" id="KW-1185">Reference proteome</keyword>
<dbReference type="GO" id="GO:0007041">
    <property type="term" value="P:lysosomal transport"/>
    <property type="evidence" value="ECO:0007669"/>
    <property type="project" value="TreeGrafter"/>
</dbReference>
<evidence type="ECO:0000256" key="1">
    <source>
        <dbReference type="ARBA" id="ARBA00004601"/>
    </source>
</evidence>
<feature type="domain" description="Vps52 coiled-coil" evidence="7">
    <location>
        <begin position="51"/>
        <end position="222"/>
    </location>
</feature>
<dbReference type="GO" id="GO:0019905">
    <property type="term" value="F:syntaxin binding"/>
    <property type="evidence" value="ECO:0007669"/>
    <property type="project" value="TreeGrafter"/>
</dbReference>
<evidence type="ECO:0000256" key="4">
    <source>
        <dbReference type="ARBA" id="ARBA00022448"/>
    </source>
</evidence>
<dbReference type="GO" id="GO:0006896">
    <property type="term" value="P:Golgi to vacuole transport"/>
    <property type="evidence" value="ECO:0007669"/>
    <property type="project" value="TreeGrafter"/>
</dbReference>
<evidence type="ECO:0000313" key="9">
    <source>
        <dbReference type="EMBL" id="CAG9797044.1"/>
    </source>
</evidence>
<dbReference type="OrthoDB" id="19482at2759"/>
<comment type="subcellular location">
    <subcellularLocation>
        <location evidence="1">Golgi apparatus</location>
        <location evidence="1">trans-Golgi network</location>
    </subcellularLocation>
</comment>
<evidence type="ECO:0000256" key="2">
    <source>
        <dbReference type="ARBA" id="ARBA00008180"/>
    </source>
</evidence>
<feature type="domain" description="Vps52 C-terminal" evidence="8">
    <location>
        <begin position="239"/>
        <end position="550"/>
    </location>
</feature>
<dbReference type="GO" id="GO:0015031">
    <property type="term" value="P:protein transport"/>
    <property type="evidence" value="ECO:0007669"/>
    <property type="project" value="UniProtKB-KW"/>
</dbReference>
<dbReference type="PANTHER" id="PTHR14190">
    <property type="entry name" value="SUPPRESSOR OF ACTIN MUTATIONS 2/VACUOLAR PROTEIN SORTING 52"/>
    <property type="match status" value="1"/>
</dbReference>
<reference evidence="9" key="2">
    <citation type="submission" date="2022-10" db="EMBL/GenBank/DDBJ databases">
        <authorList>
            <consortium name="ENA_rothamsted_submissions"/>
            <consortium name="culmorum"/>
            <person name="King R."/>
        </authorList>
    </citation>
    <scope>NUCLEOTIDE SEQUENCE</scope>
</reference>
<dbReference type="GO" id="GO:0042147">
    <property type="term" value="P:retrograde transport, endosome to Golgi"/>
    <property type="evidence" value="ECO:0007669"/>
    <property type="project" value="TreeGrafter"/>
</dbReference>
<dbReference type="GO" id="GO:0032456">
    <property type="term" value="P:endocytic recycling"/>
    <property type="evidence" value="ECO:0007669"/>
    <property type="project" value="TreeGrafter"/>
</dbReference>
<dbReference type="Pfam" id="PF20655">
    <property type="entry name" value="Vps52_C"/>
    <property type="match status" value="1"/>
</dbReference>
<dbReference type="GO" id="GO:0000938">
    <property type="term" value="C:GARP complex"/>
    <property type="evidence" value="ECO:0007669"/>
    <property type="project" value="TreeGrafter"/>
</dbReference>
<keyword evidence="4" id="KW-0813">Transport</keyword>
<organism evidence="9 10">
    <name type="scientific">Chironomus riparius</name>
    <dbReference type="NCBI Taxonomy" id="315576"/>
    <lineage>
        <taxon>Eukaryota</taxon>
        <taxon>Metazoa</taxon>
        <taxon>Ecdysozoa</taxon>
        <taxon>Arthropoda</taxon>
        <taxon>Hexapoda</taxon>
        <taxon>Insecta</taxon>
        <taxon>Pterygota</taxon>
        <taxon>Neoptera</taxon>
        <taxon>Endopterygota</taxon>
        <taxon>Diptera</taxon>
        <taxon>Nematocera</taxon>
        <taxon>Chironomoidea</taxon>
        <taxon>Chironomidae</taxon>
        <taxon>Chironominae</taxon>
        <taxon>Chironomus</taxon>
    </lineage>
</organism>
<comment type="similarity">
    <text evidence="2">Belongs to the VPS52 family.</text>
</comment>
<dbReference type="InterPro" id="IPR007258">
    <property type="entry name" value="Vps52"/>
</dbReference>
<proteinExistence type="inferred from homology"/>
<keyword evidence="6" id="KW-0333">Golgi apparatus</keyword>
<gene>
    <name evidence="9" type="ORF">CHIRRI_LOCUS45</name>
</gene>
<evidence type="ECO:0000259" key="8">
    <source>
        <dbReference type="Pfam" id="PF20655"/>
    </source>
</evidence>
<protein>
    <recommendedName>
        <fullName evidence="3">Vacuolar protein sorting-associated protein 52 homolog</fullName>
    </recommendedName>
</protein>
<reference evidence="9" key="1">
    <citation type="submission" date="2022-01" db="EMBL/GenBank/DDBJ databases">
        <authorList>
            <person name="King R."/>
        </authorList>
    </citation>
    <scope>NUCLEOTIDE SEQUENCE</scope>
</reference>
<evidence type="ECO:0000259" key="7">
    <source>
        <dbReference type="Pfam" id="PF04129"/>
    </source>
</evidence>
<evidence type="ECO:0000313" key="10">
    <source>
        <dbReference type="Proteomes" id="UP001153620"/>
    </source>
</evidence>
<dbReference type="PANTHER" id="PTHR14190:SF7">
    <property type="entry name" value="VACUOLAR PROTEIN SORTING-ASSOCIATED PROTEIN 52 HOMOLOG"/>
    <property type="match status" value="1"/>
</dbReference>
<accession>A0A9N9RHL8</accession>
<name>A0A9N9RHL8_9DIPT</name>